<proteinExistence type="predicted"/>
<protein>
    <submittedName>
        <fullName evidence="1">SEC-C domain-containing protein</fullName>
    </submittedName>
</protein>
<keyword evidence="2" id="KW-1185">Reference proteome</keyword>
<gene>
    <name evidence="1" type="ORF">OV287_13110</name>
</gene>
<name>A0ABT4A1A1_9BACT</name>
<sequence>MPSRNDPCPCGSGQKFKRCCVSGYRRVGWDSYVPLRRGRPTGVDEVTAEAAVLAEELLTSPNRIQQATEGMALLRDMFVEGGPLASLRWSWDEFVPVVERHIYRVTAEVKDMDERRARLFDRCAPELLNPERVERFAQEFRRALMAPERTPEERRALAMAVLAMRGAPRHPLYTSRRLGMVLWLMMEQVSEWVERRCRMQAAVEWALGVEPGRARGQGMSARAMQRAMEEPEEMTAAMKAAADADPELVELLEKYEKALLLSIIEGRTPEVLYGEEWLWLTVVLREPLRIEPEEAELVDVAALLAKLDEEVKQAILTRVEAASRDRSSLPEAQHWFEWAYKTLQIRPLAFFAMFAKACEAQLLERFEGEAELVHELQRRERWSAEDLEPYRLKLAARDAHGAEQRVRRLQAVLRGEGPSRGTLFRGC</sequence>
<dbReference type="EMBL" id="JAPNKA010000001">
    <property type="protein sequence ID" value="MCY1075423.1"/>
    <property type="molecule type" value="Genomic_DNA"/>
</dbReference>
<comment type="caution">
    <text evidence="1">The sequence shown here is derived from an EMBL/GenBank/DDBJ whole genome shotgun (WGS) entry which is preliminary data.</text>
</comment>
<organism evidence="1 2">
    <name type="scientific">Archangium lansingense</name>
    <dbReference type="NCBI Taxonomy" id="2995310"/>
    <lineage>
        <taxon>Bacteria</taxon>
        <taxon>Pseudomonadati</taxon>
        <taxon>Myxococcota</taxon>
        <taxon>Myxococcia</taxon>
        <taxon>Myxococcales</taxon>
        <taxon>Cystobacterineae</taxon>
        <taxon>Archangiaceae</taxon>
        <taxon>Archangium</taxon>
    </lineage>
</organism>
<evidence type="ECO:0000313" key="2">
    <source>
        <dbReference type="Proteomes" id="UP001207654"/>
    </source>
</evidence>
<dbReference type="InterPro" id="IPR004027">
    <property type="entry name" value="SEC_C_motif"/>
</dbReference>
<reference evidence="1 2" key="1">
    <citation type="submission" date="2022-11" db="EMBL/GenBank/DDBJ databases">
        <title>Minimal conservation of predation-associated metabolite biosynthetic gene clusters underscores biosynthetic potential of Myxococcota including descriptions for ten novel species: Archangium lansinium sp. nov., Myxococcus landrumus sp. nov., Nannocystis bai.</title>
        <authorList>
            <person name="Ahearne A."/>
            <person name="Stevens C."/>
            <person name="Phillips K."/>
        </authorList>
    </citation>
    <scope>NUCLEOTIDE SEQUENCE [LARGE SCALE GENOMIC DNA]</scope>
    <source>
        <strain evidence="1 2">MIWBW</strain>
    </source>
</reference>
<dbReference type="Proteomes" id="UP001207654">
    <property type="component" value="Unassembled WGS sequence"/>
</dbReference>
<evidence type="ECO:0000313" key="1">
    <source>
        <dbReference type="EMBL" id="MCY1075423.1"/>
    </source>
</evidence>
<dbReference type="RefSeq" id="WP_267534355.1">
    <property type="nucleotide sequence ID" value="NZ_JAPNKA010000001.1"/>
</dbReference>
<dbReference type="SUPFAM" id="SSF103642">
    <property type="entry name" value="Sec-C motif"/>
    <property type="match status" value="1"/>
</dbReference>
<accession>A0ABT4A1A1</accession>
<dbReference type="Pfam" id="PF02810">
    <property type="entry name" value="SEC-C"/>
    <property type="match status" value="1"/>
</dbReference>
<dbReference type="Gene3D" id="3.10.450.50">
    <property type="match status" value="1"/>
</dbReference>